<dbReference type="NCBIfam" id="NF040713">
    <property type="entry name" value="ZapE"/>
    <property type="match status" value="1"/>
</dbReference>
<dbReference type="AlphaFoldDB" id="A0A9N8VM17"/>
<organism evidence="5 6">
    <name type="scientific">Paraglomus brasilianum</name>
    <dbReference type="NCBI Taxonomy" id="144538"/>
    <lineage>
        <taxon>Eukaryota</taxon>
        <taxon>Fungi</taxon>
        <taxon>Fungi incertae sedis</taxon>
        <taxon>Mucoromycota</taxon>
        <taxon>Glomeromycotina</taxon>
        <taxon>Glomeromycetes</taxon>
        <taxon>Paraglomerales</taxon>
        <taxon>Paraglomeraceae</taxon>
        <taxon>Paraglomus</taxon>
    </lineage>
</organism>
<evidence type="ECO:0000256" key="4">
    <source>
        <dbReference type="SAM" id="MobiDB-lite"/>
    </source>
</evidence>
<dbReference type="PANTHER" id="PTHR12169:SF6">
    <property type="entry name" value="AFG1-LIKE ATPASE"/>
    <property type="match status" value="1"/>
</dbReference>
<feature type="compositionally biased region" description="Polar residues" evidence="4">
    <location>
        <begin position="54"/>
        <end position="69"/>
    </location>
</feature>
<evidence type="ECO:0000313" key="5">
    <source>
        <dbReference type="EMBL" id="CAG8457459.1"/>
    </source>
</evidence>
<dbReference type="GO" id="GO:0016887">
    <property type="term" value="F:ATP hydrolysis activity"/>
    <property type="evidence" value="ECO:0007669"/>
    <property type="project" value="InterPro"/>
</dbReference>
<reference evidence="5" key="1">
    <citation type="submission" date="2021-06" db="EMBL/GenBank/DDBJ databases">
        <authorList>
            <person name="Kallberg Y."/>
            <person name="Tangrot J."/>
            <person name="Rosling A."/>
        </authorList>
    </citation>
    <scope>NUCLEOTIDE SEQUENCE</scope>
    <source>
        <strain evidence="5">BR232B</strain>
    </source>
</reference>
<evidence type="ECO:0000313" key="6">
    <source>
        <dbReference type="Proteomes" id="UP000789739"/>
    </source>
</evidence>
<sequence>MSAVTFHRIPRLLARHNGLIRSPLPPRYLYCPGCHYPFSSLLTMASRKKDDKQQTLSKAHSTNASSVQAESLYPQRSAVTYDDFPDEVALSTFGPMSSYRNLVASGMAREDEFQRGVVQILHNLHDCLQTYDPPLIPIETNADDKNSILYRVSKLFSIQPNLFPENRPKGIYLHGGVGAGKTMLMDLFYNTLSTKRKRRVHFHPFMLDVHARIHNLKQMNSETYDPLPSIATDLANESIVLCLDEFQVTDIADAMILRRLLKKLFDRGVVLVTTSNRPPDDLYKNGIQRKSFLPCIDLIKECCHVQNLDSGTDYRKLTKNRMKLYFTPLGEQSTSEIEELFSMLTIGREVEQHKLDFWGRSLIVPQAVGVVAKFTFDELCKMPLSAADYLELVRHYKTIFVTDIPRMTLAMRNEARRFITFIDAIYDTRTTLICSAEVPITELFTTEEDSNPLEDHHRTLMDDLDLHGPEHKANPIFTGEEEIFAFERAVSRVIEMQGVNWVRPTLRGFDL</sequence>
<proteinExistence type="inferred from homology"/>
<dbReference type="GO" id="GO:0005739">
    <property type="term" value="C:mitochondrion"/>
    <property type="evidence" value="ECO:0007669"/>
    <property type="project" value="TreeGrafter"/>
</dbReference>
<evidence type="ECO:0000256" key="1">
    <source>
        <dbReference type="ARBA" id="ARBA00010322"/>
    </source>
</evidence>
<dbReference type="SUPFAM" id="SSF52540">
    <property type="entry name" value="P-loop containing nucleoside triphosphate hydrolases"/>
    <property type="match status" value="1"/>
</dbReference>
<keyword evidence="6" id="KW-1185">Reference proteome</keyword>
<dbReference type="Pfam" id="PF03969">
    <property type="entry name" value="AFG1_ATPase"/>
    <property type="match status" value="1"/>
</dbReference>
<comment type="caution">
    <text evidence="5">The sequence shown here is derived from an EMBL/GenBank/DDBJ whole genome shotgun (WGS) entry which is preliminary data.</text>
</comment>
<dbReference type="Proteomes" id="UP000789739">
    <property type="component" value="Unassembled WGS sequence"/>
</dbReference>
<dbReference type="PANTHER" id="PTHR12169">
    <property type="entry name" value="ATPASE N2B"/>
    <property type="match status" value="1"/>
</dbReference>
<dbReference type="OrthoDB" id="548867at2759"/>
<dbReference type="InterPro" id="IPR005654">
    <property type="entry name" value="ATPase_AFG1-like"/>
</dbReference>
<dbReference type="Gene3D" id="3.40.50.300">
    <property type="entry name" value="P-loop containing nucleotide triphosphate hydrolases"/>
    <property type="match status" value="1"/>
</dbReference>
<keyword evidence="2" id="KW-0547">Nucleotide-binding</keyword>
<accession>A0A9N8VM17</accession>
<keyword evidence="3" id="KW-0067">ATP-binding</keyword>
<dbReference type="EMBL" id="CAJVPI010000019">
    <property type="protein sequence ID" value="CAG8457459.1"/>
    <property type="molecule type" value="Genomic_DNA"/>
</dbReference>
<protein>
    <submittedName>
        <fullName evidence="5">10700_t:CDS:1</fullName>
    </submittedName>
</protein>
<evidence type="ECO:0000256" key="2">
    <source>
        <dbReference type="ARBA" id="ARBA00022741"/>
    </source>
</evidence>
<name>A0A9N8VM17_9GLOM</name>
<feature type="region of interest" description="Disordered" evidence="4">
    <location>
        <begin position="49"/>
        <end position="69"/>
    </location>
</feature>
<evidence type="ECO:0000256" key="3">
    <source>
        <dbReference type="ARBA" id="ARBA00022840"/>
    </source>
</evidence>
<comment type="similarity">
    <text evidence="1">Belongs to the AFG1 ATPase family.</text>
</comment>
<dbReference type="GO" id="GO:0005524">
    <property type="term" value="F:ATP binding"/>
    <property type="evidence" value="ECO:0007669"/>
    <property type="project" value="UniProtKB-KW"/>
</dbReference>
<gene>
    <name evidence="5" type="ORF">PBRASI_LOCUS394</name>
</gene>
<dbReference type="InterPro" id="IPR027417">
    <property type="entry name" value="P-loop_NTPase"/>
</dbReference>